<reference evidence="1" key="1">
    <citation type="submission" date="2017-08" db="EMBL/GenBank/DDBJ databases">
        <authorList>
            <person name="Polle J.E."/>
            <person name="Barry K."/>
            <person name="Cushman J."/>
            <person name="Schmutz J."/>
            <person name="Tran D."/>
            <person name="Hathwaick L.T."/>
            <person name="Yim W.C."/>
            <person name="Jenkins J."/>
            <person name="Mckie-Krisberg Z.M."/>
            <person name="Prochnik S."/>
            <person name="Lindquist E."/>
            <person name="Dockter R.B."/>
            <person name="Adam C."/>
            <person name="Molina H."/>
            <person name="Bunkerborg J."/>
            <person name="Jin E."/>
            <person name="Buchheim M."/>
            <person name="Magnuson J."/>
        </authorList>
    </citation>
    <scope>NUCLEOTIDE SEQUENCE</scope>
    <source>
        <strain evidence="1">CCAP 19/18</strain>
    </source>
</reference>
<evidence type="ECO:0008006" key="3">
    <source>
        <dbReference type="Google" id="ProtNLM"/>
    </source>
</evidence>
<proteinExistence type="predicted"/>
<name>A0ABQ7GK76_DUNSA</name>
<comment type="caution">
    <text evidence="1">The sequence shown here is derived from an EMBL/GenBank/DDBJ whole genome shotgun (WGS) entry which is preliminary data.</text>
</comment>
<gene>
    <name evidence="1" type="ORF">DUNSADRAFT_8028</name>
</gene>
<sequence>MAMLNPQHSEQRSKVVSCLHGLEELELLEIGELQIALQLPQP</sequence>
<dbReference type="Proteomes" id="UP000815325">
    <property type="component" value="Unassembled WGS sequence"/>
</dbReference>
<evidence type="ECO:0000313" key="2">
    <source>
        <dbReference type="Proteomes" id="UP000815325"/>
    </source>
</evidence>
<evidence type="ECO:0000313" key="1">
    <source>
        <dbReference type="EMBL" id="KAF5835025.1"/>
    </source>
</evidence>
<dbReference type="EMBL" id="MU069726">
    <property type="protein sequence ID" value="KAF5835025.1"/>
    <property type="molecule type" value="Genomic_DNA"/>
</dbReference>
<keyword evidence="2" id="KW-1185">Reference proteome</keyword>
<accession>A0ABQ7GK76</accession>
<organism evidence="1 2">
    <name type="scientific">Dunaliella salina</name>
    <name type="common">Green alga</name>
    <name type="synonym">Protococcus salinus</name>
    <dbReference type="NCBI Taxonomy" id="3046"/>
    <lineage>
        <taxon>Eukaryota</taxon>
        <taxon>Viridiplantae</taxon>
        <taxon>Chlorophyta</taxon>
        <taxon>core chlorophytes</taxon>
        <taxon>Chlorophyceae</taxon>
        <taxon>CS clade</taxon>
        <taxon>Chlamydomonadales</taxon>
        <taxon>Dunaliellaceae</taxon>
        <taxon>Dunaliella</taxon>
    </lineage>
</organism>
<protein>
    <recommendedName>
        <fullName evidence="3">Encoded protein</fullName>
    </recommendedName>
</protein>